<dbReference type="OrthoDB" id="8296179at2"/>
<gene>
    <name evidence="2" type="ORF">FAA97_06650</name>
</gene>
<comment type="caution">
    <text evidence="2">The sequence shown here is derived from an EMBL/GenBank/DDBJ whole genome shotgun (WGS) entry which is preliminary data.</text>
</comment>
<sequence>MATTSCATSRGDRVTRIGSAFGLQDYAITDSYLRAHGMVVGTPAWNVATNLPHYMGAIGGIPIFVPARQAERAIKLLEAVAAAPDSAGRRRSSTYHVTIALLCIVLTGFGAAPPSSGLVVNRRDHTSGRPHEMP</sequence>
<organism evidence="2 3">
    <name type="scientific">Peteryoungia ipomoeae</name>
    <dbReference type="NCBI Taxonomy" id="1210932"/>
    <lineage>
        <taxon>Bacteria</taxon>
        <taxon>Pseudomonadati</taxon>
        <taxon>Pseudomonadota</taxon>
        <taxon>Alphaproteobacteria</taxon>
        <taxon>Hyphomicrobiales</taxon>
        <taxon>Rhizobiaceae</taxon>
        <taxon>Peteryoungia</taxon>
    </lineage>
</organism>
<accession>A0A4S8P314</accession>
<name>A0A4S8P314_9HYPH</name>
<protein>
    <submittedName>
        <fullName evidence="2">Uncharacterized protein</fullName>
    </submittedName>
</protein>
<proteinExistence type="predicted"/>
<keyword evidence="1" id="KW-1133">Transmembrane helix</keyword>
<dbReference type="AlphaFoldDB" id="A0A4S8P314"/>
<reference evidence="2 3" key="1">
    <citation type="submission" date="2019-04" db="EMBL/GenBank/DDBJ databases">
        <title>Genome sequence of strain shin9-1.</title>
        <authorList>
            <person name="Gao J."/>
            <person name="Sun J."/>
        </authorList>
    </citation>
    <scope>NUCLEOTIDE SEQUENCE [LARGE SCALE GENOMIC DNA]</scope>
    <source>
        <strain evidence="3">shin9-1</strain>
    </source>
</reference>
<evidence type="ECO:0000313" key="3">
    <source>
        <dbReference type="Proteomes" id="UP000308828"/>
    </source>
</evidence>
<evidence type="ECO:0000313" key="2">
    <source>
        <dbReference type="EMBL" id="THV23665.1"/>
    </source>
</evidence>
<keyword evidence="1" id="KW-0472">Membrane</keyword>
<evidence type="ECO:0000256" key="1">
    <source>
        <dbReference type="SAM" id="Phobius"/>
    </source>
</evidence>
<dbReference type="EMBL" id="STGV01000002">
    <property type="protein sequence ID" value="THV23665.1"/>
    <property type="molecule type" value="Genomic_DNA"/>
</dbReference>
<feature type="transmembrane region" description="Helical" evidence="1">
    <location>
        <begin position="94"/>
        <end position="112"/>
    </location>
</feature>
<keyword evidence="1" id="KW-0812">Transmembrane</keyword>
<dbReference type="RefSeq" id="WP_136597764.1">
    <property type="nucleotide sequence ID" value="NZ_STGV01000002.1"/>
</dbReference>
<keyword evidence="3" id="KW-1185">Reference proteome</keyword>
<dbReference type="Proteomes" id="UP000308828">
    <property type="component" value="Unassembled WGS sequence"/>
</dbReference>